<evidence type="ECO:0000256" key="1">
    <source>
        <dbReference type="SAM" id="MobiDB-lite"/>
    </source>
</evidence>
<gene>
    <name evidence="2" type="primary">58</name>
    <name evidence="2" type="ORF">SEA_TRUSTIBOI_58</name>
</gene>
<dbReference type="RefSeq" id="YP_010750419.1">
    <property type="nucleotide sequence ID" value="NC_073333.1"/>
</dbReference>
<feature type="region of interest" description="Disordered" evidence="1">
    <location>
        <begin position="1"/>
        <end position="47"/>
    </location>
</feature>
<dbReference type="EMBL" id="ON456335">
    <property type="protein sequence ID" value="UTN91621.1"/>
    <property type="molecule type" value="Genomic_DNA"/>
</dbReference>
<reference evidence="2" key="1">
    <citation type="submission" date="2022-05" db="EMBL/GenBank/DDBJ databases">
        <authorList>
            <person name="McPherson G."/>
            <person name="Aboshahba S."/>
            <person name="Velasquez R.J."/>
            <person name="Khalil K.J."/>
            <person name="Slawienski A."/>
            <person name="Mohn C.E."/>
            <person name="McDevitt M.R."/>
            <person name="Ramamoorthy Y."/>
            <person name="Booton G."/>
            <person name="Daniels C.J."/>
            <person name="Ball S.L."/>
            <person name="Garlena R.A."/>
            <person name="Russell D.A."/>
            <person name="Jacobs-Sera D."/>
            <person name="Hatfull G.F."/>
        </authorList>
    </citation>
    <scope>NUCLEOTIDE SEQUENCE</scope>
</reference>
<dbReference type="Proteomes" id="UP001060462">
    <property type="component" value="Segment"/>
</dbReference>
<protein>
    <submittedName>
        <fullName evidence="2">Uncharacterized protein</fullName>
    </submittedName>
</protein>
<name>A0A9E7NH13_9CAUD</name>
<dbReference type="GeneID" id="79993771"/>
<sequence length="128" mass="13759">MSGTQHNPEDIDPLEQSYQDGSYHDAMDAVKEQQERQELAGSDENGAAELLAELDNLPQAREVILPVIMHKGEGLAVLGDAVFDPETNKMVVSFNTAPGRSIAEFIGSGMLAAISFNGHIHKKDINGG</sequence>
<proteinExistence type="predicted"/>
<feature type="compositionally biased region" description="Basic and acidic residues" evidence="1">
    <location>
        <begin position="22"/>
        <end position="38"/>
    </location>
</feature>
<keyword evidence="3" id="KW-1185">Reference proteome</keyword>
<dbReference type="KEGG" id="vg:79993771"/>
<organism evidence="2 3">
    <name type="scientific">Arthrobacter phage Trustiboi</name>
    <dbReference type="NCBI Taxonomy" id="2951391"/>
    <lineage>
        <taxon>Viruses</taxon>
        <taxon>Duplodnaviria</taxon>
        <taxon>Heunggongvirae</taxon>
        <taxon>Uroviricota</taxon>
        <taxon>Caudoviricetes</taxon>
        <taxon>Gordonvirus</taxon>
        <taxon>Gordonvirus trustiboi</taxon>
    </lineage>
</organism>
<evidence type="ECO:0000313" key="2">
    <source>
        <dbReference type="EMBL" id="UTN91621.1"/>
    </source>
</evidence>
<evidence type="ECO:0000313" key="3">
    <source>
        <dbReference type="Proteomes" id="UP001060462"/>
    </source>
</evidence>
<accession>A0A9E7NH13</accession>